<dbReference type="Proteomes" id="UP000248544">
    <property type="component" value="Unassembled WGS sequence"/>
</dbReference>
<protein>
    <submittedName>
        <fullName evidence="1">Uncharacterized protein</fullName>
    </submittedName>
</protein>
<evidence type="ECO:0000313" key="1">
    <source>
        <dbReference type="EMBL" id="PZG24310.1"/>
    </source>
</evidence>
<name>A0A2W2FFT5_9ACTN</name>
<gene>
    <name evidence="1" type="ORF">C1I98_35780</name>
</gene>
<sequence length="83" mass="8124">FDDSVGAGVGEVRGVGSLRAPGVAYGPGRGLAWSAASGSGPVGVARATGAARGRCASDVLEQAQATTATMMSMATSSAILRRQ</sequence>
<accession>A0A2W2FFT5</accession>
<comment type="caution">
    <text evidence="1">The sequence shown here is derived from an EMBL/GenBank/DDBJ whole genome shotgun (WGS) entry which is preliminary data.</text>
</comment>
<keyword evidence="2" id="KW-1185">Reference proteome</keyword>
<feature type="non-terminal residue" evidence="1">
    <location>
        <position position="1"/>
    </location>
</feature>
<proteinExistence type="predicted"/>
<dbReference type="EMBL" id="POUA01000503">
    <property type="protein sequence ID" value="PZG24310.1"/>
    <property type="molecule type" value="Genomic_DNA"/>
</dbReference>
<dbReference type="AlphaFoldDB" id="A0A2W2FFT5"/>
<evidence type="ECO:0000313" key="2">
    <source>
        <dbReference type="Proteomes" id="UP000248544"/>
    </source>
</evidence>
<organism evidence="1 2">
    <name type="scientific">Spongiactinospora gelatinilytica</name>
    <dbReference type="NCBI Taxonomy" id="2666298"/>
    <lineage>
        <taxon>Bacteria</taxon>
        <taxon>Bacillati</taxon>
        <taxon>Actinomycetota</taxon>
        <taxon>Actinomycetes</taxon>
        <taxon>Streptosporangiales</taxon>
        <taxon>Streptosporangiaceae</taxon>
        <taxon>Spongiactinospora</taxon>
    </lineage>
</organism>
<reference evidence="1 2" key="1">
    <citation type="submission" date="2018-01" db="EMBL/GenBank/DDBJ databases">
        <title>Draft genome sequence of Sphaerisporangium sp. 7K107.</title>
        <authorList>
            <person name="Sahin N."/>
            <person name="Saygin H."/>
            <person name="Ay H."/>
        </authorList>
    </citation>
    <scope>NUCLEOTIDE SEQUENCE [LARGE SCALE GENOMIC DNA]</scope>
    <source>
        <strain evidence="1 2">7K107</strain>
    </source>
</reference>